<evidence type="ECO:0000259" key="1">
    <source>
        <dbReference type="SMART" id="SM00587"/>
    </source>
</evidence>
<name>A0A4S2KNT2_9HYME</name>
<dbReference type="PANTHER" id="PTHR11012">
    <property type="entry name" value="PROTEIN KINASE-LIKE DOMAIN-CONTAINING"/>
    <property type="match status" value="1"/>
</dbReference>
<organism evidence="2 3">
    <name type="scientific">Temnothorax longispinosus</name>
    <dbReference type="NCBI Taxonomy" id="300112"/>
    <lineage>
        <taxon>Eukaryota</taxon>
        <taxon>Metazoa</taxon>
        <taxon>Ecdysozoa</taxon>
        <taxon>Arthropoda</taxon>
        <taxon>Hexapoda</taxon>
        <taxon>Insecta</taxon>
        <taxon>Pterygota</taxon>
        <taxon>Neoptera</taxon>
        <taxon>Endopterygota</taxon>
        <taxon>Hymenoptera</taxon>
        <taxon>Apocrita</taxon>
        <taxon>Aculeata</taxon>
        <taxon>Formicoidea</taxon>
        <taxon>Formicidae</taxon>
        <taxon>Myrmicinae</taxon>
        <taxon>Temnothorax</taxon>
    </lineage>
</organism>
<dbReference type="InterPro" id="IPR011009">
    <property type="entry name" value="Kinase-like_dom_sf"/>
</dbReference>
<protein>
    <recommendedName>
        <fullName evidence="1">CHK kinase-like domain-containing protein</fullName>
    </recommendedName>
</protein>
<dbReference type="EMBL" id="QBLH01001647">
    <property type="protein sequence ID" value="TGZ51441.1"/>
    <property type="molecule type" value="Genomic_DNA"/>
</dbReference>
<accession>A0A4S2KNT2</accession>
<dbReference type="Proteomes" id="UP000310200">
    <property type="component" value="Unassembled WGS sequence"/>
</dbReference>
<sequence length="1242" mass="145074">MDLNANAISVFDNSTLPSTPLGRTLPDQKNVNFPRRRTQFVPLVRRPLKSVLLELRSTQEASLALNGHTQRKIIPNELYIARIKMSHDKEFQKWIEKVMSKIIESFGSNIDQARYEITEPTEVIMSTMYYACVKFKNRLTGQNEEHSIILKRPIQAEVWRQMNNSDFQFHNEILFYRMYAQPDENFPRCFYVDEKPPADSVIALENVNKRGYCPCPHKYNVPLEYTLAAMREIGRFHGKGYVMKELQKENFFDIVGQLQDCRFDKTMSSTNEFKLLINSQATRAVEYLRSHDHDTIFCDKMEALLSNAFDEVMIKTVEPLEPLSTLCHGDFTPNNILFKTEDDGQQRAMLIDFALLGYSTPVVDLSTYLCLCCSTEVKENKFSEIMRAYHDALKEYLLEAGVWDVEKYSYEALTDDYRRGGLFGFIIASFFLPHLMGYGRDRQYDDWGTMDALKLLKQDDFQEWIKEVMSSIIENLGSNVDEARYELCESTDYYFMSMQYHINMKFKNKNGESEELSIILKRPTQLESVRLMCRIDYQFHNEILFYQMYTQPGENFAKCFYANERPPIDSVIALENVNKQGYYSCPYKCDAPLEYTLAAFREMGRFHGKGYVMKELQREKFFDIVKQCQEIRWHPTYDDDKNYIDTIATRAVEYLRNHGHDVTFCDKTEALLSKAFDNVMMKAVEPREPLSTLCHGDFTLSNTLFKTENNGQYRAMLIDFALLRYSTPVVDLSTYLCLCCSNEIRKDKFFEIMRVYHDALKEYLLEAGISDIDKYSYDALVDDYKRGGLFGFIIASFFLAVLKGYCDRDPQQVVCMEFVERAKLTKQFGGDEISKILADMLLHLKDLDFEKSNKEVISKIIEDLGQNVDEVRYELSEQADNIMSTVHYICVKFKNRTKGQSEELSLVIKRPSRIEYFRRLTRSDFQFHNEILFYQMYAQPGENFAKCFYTDERPPIDSVIALENVNGRGYYSCPYKYDAPLEYTLAAFREMGRFHGKGYVMKELQREKFFDIVKQCQETRFNSTCDEYKNYVDIIATRAVEYLRNHGHDVTFCDKTEALLSKAFDNVMIKAVEPREPLSTLCHGDFTLSNTLFKTENDGQYRAMLIDFAYFRYSTPVVDLSTYFCLCCSNDMRKDKFFEIMRVYHDALKEYLLEASISDVEKYSYDALLDDYKRGGLFGFIIASHFLPVLMGYYDINNDDTIGNNDEFFEGALRNKQLGGDEMSKILADMLLHLRDLDTIMK</sequence>
<dbReference type="SMART" id="SM00587">
    <property type="entry name" value="CHK"/>
    <property type="match status" value="3"/>
</dbReference>
<feature type="domain" description="CHK kinase-like" evidence="1">
    <location>
        <begin position="572"/>
        <end position="766"/>
    </location>
</feature>
<keyword evidence="3" id="KW-1185">Reference proteome</keyword>
<reference evidence="2 3" key="1">
    <citation type="journal article" date="2019" name="Philos. Trans. R. Soc. Lond., B, Biol. Sci.">
        <title>Ant behaviour and brain gene expression of defending hosts depend on the ecological success of the intruding social parasite.</title>
        <authorList>
            <person name="Kaur R."/>
            <person name="Stoldt M."/>
            <person name="Jongepier E."/>
            <person name="Feldmeyer B."/>
            <person name="Menzel F."/>
            <person name="Bornberg-Bauer E."/>
            <person name="Foitzik S."/>
        </authorList>
    </citation>
    <scope>NUCLEOTIDE SEQUENCE [LARGE SCALE GENOMIC DNA]</scope>
    <source>
        <tissue evidence="2">Whole body</tissue>
    </source>
</reference>
<evidence type="ECO:0000313" key="3">
    <source>
        <dbReference type="Proteomes" id="UP000310200"/>
    </source>
</evidence>
<dbReference type="SUPFAM" id="SSF56112">
    <property type="entry name" value="Protein kinase-like (PK-like)"/>
    <property type="match status" value="3"/>
</dbReference>
<dbReference type="AlphaFoldDB" id="A0A4S2KNT2"/>
<dbReference type="PANTHER" id="PTHR11012:SF8">
    <property type="entry name" value="JUVENILE HORMONE-INDUCIBLE PROTEIN 26"/>
    <property type="match status" value="1"/>
</dbReference>
<dbReference type="InterPro" id="IPR004119">
    <property type="entry name" value="EcKL"/>
</dbReference>
<comment type="caution">
    <text evidence="2">The sequence shown here is derived from an EMBL/GenBank/DDBJ whole genome shotgun (WGS) entry which is preliminary data.</text>
</comment>
<gene>
    <name evidence="2" type="ORF">DBV15_02221</name>
</gene>
<proteinExistence type="predicted"/>
<feature type="domain" description="CHK kinase-like" evidence="1">
    <location>
        <begin position="202"/>
        <end position="399"/>
    </location>
</feature>
<dbReference type="Gene3D" id="3.90.1200.10">
    <property type="match status" value="3"/>
</dbReference>
<dbReference type="Pfam" id="PF02958">
    <property type="entry name" value="EcKL"/>
    <property type="match status" value="3"/>
</dbReference>
<evidence type="ECO:0000313" key="2">
    <source>
        <dbReference type="EMBL" id="TGZ51441.1"/>
    </source>
</evidence>
<dbReference type="InterPro" id="IPR015897">
    <property type="entry name" value="CHK_kinase-like"/>
</dbReference>
<feature type="domain" description="CHK kinase-like" evidence="1">
    <location>
        <begin position="960"/>
        <end position="1154"/>
    </location>
</feature>